<evidence type="ECO:0000256" key="1">
    <source>
        <dbReference type="ARBA" id="ARBA00004442"/>
    </source>
</evidence>
<feature type="chain" id="PRO_5011613025" evidence="4">
    <location>
        <begin position="23"/>
        <end position="802"/>
    </location>
</feature>
<evidence type="ECO:0000313" key="7">
    <source>
        <dbReference type="Proteomes" id="UP000199153"/>
    </source>
</evidence>
<protein>
    <submittedName>
        <fullName evidence="6">Outer membrane receptor proteins, mostly Fe transport</fullName>
    </submittedName>
</protein>
<keyword evidence="6" id="KW-0675">Receptor</keyword>
<keyword evidence="4" id="KW-0732">Signal</keyword>
<accession>A0A1I5A3U3</accession>
<evidence type="ECO:0000259" key="5">
    <source>
        <dbReference type="Pfam" id="PF14905"/>
    </source>
</evidence>
<dbReference type="SUPFAM" id="SSF56935">
    <property type="entry name" value="Porins"/>
    <property type="match status" value="1"/>
</dbReference>
<gene>
    <name evidence="6" type="ORF">SAMN05660413_01687</name>
</gene>
<dbReference type="PANTHER" id="PTHR40980:SF4">
    <property type="entry name" value="TONB-DEPENDENT RECEPTOR-LIKE BETA-BARREL DOMAIN-CONTAINING PROTEIN"/>
    <property type="match status" value="1"/>
</dbReference>
<dbReference type="OrthoDB" id="8764943at2"/>
<dbReference type="Proteomes" id="UP000199153">
    <property type="component" value="Unassembled WGS sequence"/>
</dbReference>
<dbReference type="AlphaFoldDB" id="A0A1I5A3U3"/>
<dbReference type="SUPFAM" id="SSF49464">
    <property type="entry name" value="Carboxypeptidase regulatory domain-like"/>
    <property type="match status" value="1"/>
</dbReference>
<dbReference type="RefSeq" id="WP_093408274.1">
    <property type="nucleotide sequence ID" value="NZ_FOVL01000008.1"/>
</dbReference>
<evidence type="ECO:0000256" key="2">
    <source>
        <dbReference type="ARBA" id="ARBA00023136"/>
    </source>
</evidence>
<dbReference type="Pfam" id="PF14905">
    <property type="entry name" value="OMP_b-brl_3"/>
    <property type="match status" value="1"/>
</dbReference>
<keyword evidence="2" id="KW-0472">Membrane</keyword>
<evidence type="ECO:0000256" key="4">
    <source>
        <dbReference type="SAM" id="SignalP"/>
    </source>
</evidence>
<evidence type="ECO:0000256" key="3">
    <source>
        <dbReference type="ARBA" id="ARBA00023237"/>
    </source>
</evidence>
<dbReference type="Gene3D" id="2.40.170.20">
    <property type="entry name" value="TonB-dependent receptor, beta-barrel domain"/>
    <property type="match status" value="1"/>
</dbReference>
<keyword evidence="7" id="KW-1185">Reference proteome</keyword>
<organism evidence="6 7">
    <name type="scientific">Salegentibacter flavus</name>
    <dbReference type="NCBI Taxonomy" id="287099"/>
    <lineage>
        <taxon>Bacteria</taxon>
        <taxon>Pseudomonadati</taxon>
        <taxon>Bacteroidota</taxon>
        <taxon>Flavobacteriia</taxon>
        <taxon>Flavobacteriales</taxon>
        <taxon>Flavobacteriaceae</taxon>
        <taxon>Salegentibacter</taxon>
    </lineage>
</organism>
<proteinExistence type="predicted"/>
<evidence type="ECO:0000313" key="6">
    <source>
        <dbReference type="EMBL" id="SFN57162.1"/>
    </source>
</evidence>
<dbReference type="Pfam" id="PF13715">
    <property type="entry name" value="CarbopepD_reg_2"/>
    <property type="match status" value="1"/>
</dbReference>
<dbReference type="InterPro" id="IPR041700">
    <property type="entry name" value="OMP_b-brl_3"/>
</dbReference>
<feature type="signal peptide" evidence="4">
    <location>
        <begin position="1"/>
        <end position="22"/>
    </location>
</feature>
<dbReference type="InterPro" id="IPR036942">
    <property type="entry name" value="Beta-barrel_TonB_sf"/>
</dbReference>
<dbReference type="STRING" id="287099.SAMN05660413_01687"/>
<dbReference type="InterPro" id="IPR008969">
    <property type="entry name" value="CarboxyPept-like_regulatory"/>
</dbReference>
<dbReference type="EMBL" id="FOVL01000008">
    <property type="protein sequence ID" value="SFN57162.1"/>
    <property type="molecule type" value="Genomic_DNA"/>
</dbReference>
<feature type="domain" description="Outer membrane protein beta-barrel" evidence="5">
    <location>
        <begin position="379"/>
        <end position="780"/>
    </location>
</feature>
<comment type="subcellular location">
    <subcellularLocation>
        <location evidence="1">Cell outer membrane</location>
    </subcellularLocation>
</comment>
<reference evidence="6 7" key="1">
    <citation type="submission" date="2016-10" db="EMBL/GenBank/DDBJ databases">
        <authorList>
            <person name="de Groot N.N."/>
        </authorList>
    </citation>
    <scope>NUCLEOTIDE SEQUENCE [LARGE SCALE GENOMIC DNA]</scope>
    <source>
        <strain evidence="6 7">DSM 17794</strain>
    </source>
</reference>
<dbReference type="GO" id="GO:0009279">
    <property type="term" value="C:cell outer membrane"/>
    <property type="evidence" value="ECO:0007669"/>
    <property type="project" value="UniProtKB-SubCell"/>
</dbReference>
<sequence length="802" mass="92030">MKKNYAYFLLTLLFIITTQAFSQHSVRGKLIDENLQPVAFANVILLSAQDSVSVYKGTVSEENGAFEFQNVNEDKYLLKTSFVGFEDHHEIIDVSKDLDLYRIEIRVSSSELDEVTIQARKPTITRSIDRITFDVENSTLSSGNSWDVLKQTPGVIINQGQLQVRNGGVTVYINDRKVQLTADELTTLLQSYSAENLKSVEVITNPPARYDAEGGAIININTTKALNPGYKGSLEGNYTQGIVPKYQIGTSHYWKGEKLNFFANYSFSPRKEIKRDDSYINFISPLNAGNSHWETDFERVTRSRAHNANVMLDYDFDEKNRLSFSSNLMVSPNKTFDNRVNTEIENAQQRLQSSLFTESELENDESNIALNLGYTHSMDNGGSFSSNLHYTRFDQDRMQMVETDYFNAAGDPFQTISFNTDAAQEIDIVTAQIDFNSPLGSTNFDAGAKLSTINSSSGIDFSNAESLEDLYENLSDDFRYDEMVYAAYANISKDWESWSIQAGLRGEYTDLEGHSLSMDEVNSQEYFELFPTAYLQYRASDDHSFTLDYSRRIERPRYESLNPFRYFLNENDFNAGNPNLKAAISDNFNLNYTLKGSYFFDVYYRDYGNSPATLAFQNNDRQFIRRVSMNLLEDKTYGLDITHVRMLTDWWYAQLYASIFHEENRFAALESEIETHTNEVDGVLAQLYNSFTLTKDGSLTGTLTYLYVSDYMSGSYNFEPFSTLSIGLRKTLWNNRAELSLNVNDIFDQTNTRLTSRYANQDNSFFAREEMRYVRLGFKYNFGNFRLEDNQRSIEAAERDRL</sequence>
<keyword evidence="3" id="KW-0998">Cell outer membrane</keyword>
<dbReference type="PANTHER" id="PTHR40980">
    <property type="entry name" value="PLUG DOMAIN-CONTAINING PROTEIN"/>
    <property type="match status" value="1"/>
</dbReference>
<name>A0A1I5A3U3_9FLAO</name>